<keyword evidence="5" id="KW-1185">Reference proteome</keyword>
<dbReference type="PANTHER" id="PTHR45942">
    <property type="entry name" value="PROTEIN PHOSPATASE 3 REGULATORY SUBUNIT B ALPHA ISOFORM TYPE 1"/>
    <property type="match status" value="1"/>
</dbReference>
<name>A0A0L0DGV4_THETB</name>
<evidence type="ECO:0000259" key="3">
    <source>
        <dbReference type="PROSITE" id="PS50222"/>
    </source>
</evidence>
<dbReference type="GO" id="GO:0005509">
    <property type="term" value="F:calcium ion binding"/>
    <property type="evidence" value="ECO:0007669"/>
    <property type="project" value="InterPro"/>
</dbReference>
<dbReference type="SUPFAM" id="SSF47473">
    <property type="entry name" value="EF-hand"/>
    <property type="match status" value="1"/>
</dbReference>
<keyword evidence="2" id="KW-0677">Repeat</keyword>
<evidence type="ECO:0000313" key="5">
    <source>
        <dbReference type="Proteomes" id="UP000054408"/>
    </source>
</evidence>
<sequence length="157" mass="17249">MGASLYCRLKGGKPVLTRADVLKVPELSMNPLIDVILSLFDPEATDRITFLSFVEVLSVFHERAPEESKLRLAFSVYDTDRNGYITRENLKNILRLMVGANLSDDQLDQILVNTCYEVFGAEPGPDNDALHISYDAFADAVAASATGVSTNMTINFG</sequence>
<dbReference type="OrthoDB" id="191686at2759"/>
<dbReference type="Pfam" id="PF13405">
    <property type="entry name" value="EF-hand_6"/>
    <property type="match status" value="1"/>
</dbReference>
<dbReference type="STRING" id="461836.A0A0L0DGV4"/>
<accession>A0A0L0DGV4</accession>
<dbReference type="AlphaFoldDB" id="A0A0L0DGV4"/>
<evidence type="ECO:0000313" key="4">
    <source>
        <dbReference type="EMBL" id="KNC51351.1"/>
    </source>
</evidence>
<organism evidence="4 5">
    <name type="scientific">Thecamonas trahens ATCC 50062</name>
    <dbReference type="NCBI Taxonomy" id="461836"/>
    <lineage>
        <taxon>Eukaryota</taxon>
        <taxon>Apusozoa</taxon>
        <taxon>Apusomonadida</taxon>
        <taxon>Apusomonadidae</taxon>
        <taxon>Thecamonas</taxon>
    </lineage>
</organism>
<dbReference type="PROSITE" id="PS50222">
    <property type="entry name" value="EF_HAND_2"/>
    <property type="match status" value="1"/>
</dbReference>
<evidence type="ECO:0000256" key="2">
    <source>
        <dbReference type="ARBA" id="ARBA00022737"/>
    </source>
</evidence>
<dbReference type="GeneID" id="25566298"/>
<dbReference type="Gene3D" id="1.10.238.10">
    <property type="entry name" value="EF-hand"/>
    <property type="match status" value="1"/>
</dbReference>
<protein>
    <submittedName>
        <fullName evidence="4">Calcineurin Ca2+-binding regulatory subunit CnaB</fullName>
    </submittedName>
</protein>
<keyword evidence="1" id="KW-0479">Metal-binding</keyword>
<dbReference type="SMART" id="SM00054">
    <property type="entry name" value="EFh"/>
    <property type="match status" value="2"/>
</dbReference>
<dbReference type="Proteomes" id="UP000054408">
    <property type="component" value="Unassembled WGS sequence"/>
</dbReference>
<dbReference type="InterPro" id="IPR011992">
    <property type="entry name" value="EF-hand-dom_pair"/>
</dbReference>
<gene>
    <name evidence="4" type="ORF">AMSG_07366</name>
</gene>
<evidence type="ECO:0000256" key="1">
    <source>
        <dbReference type="ARBA" id="ARBA00022723"/>
    </source>
</evidence>
<dbReference type="RefSeq" id="XP_013756271.1">
    <property type="nucleotide sequence ID" value="XM_013900817.1"/>
</dbReference>
<dbReference type="InterPro" id="IPR002048">
    <property type="entry name" value="EF_hand_dom"/>
</dbReference>
<feature type="domain" description="EF-hand" evidence="3">
    <location>
        <begin position="65"/>
        <end position="100"/>
    </location>
</feature>
<dbReference type="EMBL" id="GL349466">
    <property type="protein sequence ID" value="KNC51351.1"/>
    <property type="molecule type" value="Genomic_DNA"/>
</dbReference>
<dbReference type="eggNOG" id="KOG0034">
    <property type="taxonomic scope" value="Eukaryota"/>
</dbReference>
<reference evidence="4 5" key="1">
    <citation type="submission" date="2010-05" db="EMBL/GenBank/DDBJ databases">
        <title>The Genome Sequence of Thecamonas trahens ATCC 50062.</title>
        <authorList>
            <consortium name="The Broad Institute Genome Sequencing Platform"/>
            <person name="Russ C."/>
            <person name="Cuomo C."/>
            <person name="Shea T."/>
            <person name="Young S.K."/>
            <person name="Zeng Q."/>
            <person name="Koehrsen M."/>
            <person name="Haas B."/>
            <person name="Borodovsky M."/>
            <person name="Guigo R."/>
            <person name="Alvarado L."/>
            <person name="Berlin A."/>
            <person name="Bochicchio J."/>
            <person name="Borenstein D."/>
            <person name="Chapman S."/>
            <person name="Chen Z."/>
            <person name="Freedman E."/>
            <person name="Gellesch M."/>
            <person name="Goldberg J."/>
            <person name="Griggs A."/>
            <person name="Gujja S."/>
            <person name="Heilman E."/>
            <person name="Heiman D."/>
            <person name="Hepburn T."/>
            <person name="Howarth C."/>
            <person name="Jen D."/>
            <person name="Larson L."/>
            <person name="Mehta T."/>
            <person name="Park D."/>
            <person name="Pearson M."/>
            <person name="Roberts A."/>
            <person name="Saif S."/>
            <person name="Shenoy N."/>
            <person name="Sisk P."/>
            <person name="Stolte C."/>
            <person name="Sykes S."/>
            <person name="Thomson T."/>
            <person name="Walk T."/>
            <person name="White J."/>
            <person name="Yandava C."/>
            <person name="Burger G."/>
            <person name="Gray M.W."/>
            <person name="Holland P.W.H."/>
            <person name="King N."/>
            <person name="Lang F.B.F."/>
            <person name="Roger A.J."/>
            <person name="Ruiz-Trillo I."/>
            <person name="Lander E."/>
            <person name="Nusbaum C."/>
        </authorList>
    </citation>
    <scope>NUCLEOTIDE SEQUENCE [LARGE SCALE GENOMIC DNA]</scope>
    <source>
        <strain evidence="4 5">ATCC 50062</strain>
    </source>
</reference>
<dbReference type="CDD" id="cd00051">
    <property type="entry name" value="EFh"/>
    <property type="match status" value="1"/>
</dbReference>
<proteinExistence type="predicted"/>